<sequence length="50" mass="5911">MLCISSRISRLMKIGSRYFPRMLHQERTLSSINQSQPLSHPMVKFIKCIF</sequence>
<gene>
    <name evidence="1" type="ORF">Lalb_Chr04g0250671</name>
</gene>
<proteinExistence type="predicted"/>
<comment type="caution">
    <text evidence="1">The sequence shown here is derived from an EMBL/GenBank/DDBJ whole genome shotgun (WGS) entry which is preliminary data.</text>
</comment>
<organism evidence="1 2">
    <name type="scientific">Lupinus albus</name>
    <name type="common">White lupine</name>
    <name type="synonym">Lupinus termis</name>
    <dbReference type="NCBI Taxonomy" id="3870"/>
    <lineage>
        <taxon>Eukaryota</taxon>
        <taxon>Viridiplantae</taxon>
        <taxon>Streptophyta</taxon>
        <taxon>Embryophyta</taxon>
        <taxon>Tracheophyta</taxon>
        <taxon>Spermatophyta</taxon>
        <taxon>Magnoliopsida</taxon>
        <taxon>eudicotyledons</taxon>
        <taxon>Gunneridae</taxon>
        <taxon>Pentapetalae</taxon>
        <taxon>rosids</taxon>
        <taxon>fabids</taxon>
        <taxon>Fabales</taxon>
        <taxon>Fabaceae</taxon>
        <taxon>Papilionoideae</taxon>
        <taxon>50 kb inversion clade</taxon>
        <taxon>genistoids sensu lato</taxon>
        <taxon>core genistoids</taxon>
        <taxon>Genisteae</taxon>
        <taxon>Lupinus</taxon>
    </lineage>
</organism>
<dbReference type="EMBL" id="WOCE01000004">
    <property type="protein sequence ID" value="KAE9615003.1"/>
    <property type="molecule type" value="Genomic_DNA"/>
</dbReference>
<keyword evidence="2" id="KW-1185">Reference proteome</keyword>
<protein>
    <submittedName>
        <fullName evidence="1">Uncharacterized protein</fullName>
    </submittedName>
</protein>
<dbReference type="Proteomes" id="UP000447434">
    <property type="component" value="Chromosome 4"/>
</dbReference>
<evidence type="ECO:0000313" key="1">
    <source>
        <dbReference type="EMBL" id="KAE9615003.1"/>
    </source>
</evidence>
<evidence type="ECO:0000313" key="2">
    <source>
        <dbReference type="Proteomes" id="UP000447434"/>
    </source>
</evidence>
<reference evidence="2" key="1">
    <citation type="journal article" date="2020" name="Nat. Commun.">
        <title>Genome sequence of the cluster root forming white lupin.</title>
        <authorList>
            <person name="Hufnagel B."/>
            <person name="Marques A."/>
            <person name="Soriano A."/>
            <person name="Marques L."/>
            <person name="Divol F."/>
            <person name="Doumas P."/>
            <person name="Sallet E."/>
            <person name="Mancinotti D."/>
            <person name="Carrere S."/>
            <person name="Marande W."/>
            <person name="Arribat S."/>
            <person name="Keller J."/>
            <person name="Huneau C."/>
            <person name="Blein T."/>
            <person name="Aime D."/>
            <person name="Laguerre M."/>
            <person name="Taylor J."/>
            <person name="Schubert V."/>
            <person name="Nelson M."/>
            <person name="Geu-Flores F."/>
            <person name="Crespi M."/>
            <person name="Gallardo-Guerrero K."/>
            <person name="Delaux P.-M."/>
            <person name="Salse J."/>
            <person name="Berges H."/>
            <person name="Guyot R."/>
            <person name="Gouzy J."/>
            <person name="Peret B."/>
        </authorList>
    </citation>
    <scope>NUCLEOTIDE SEQUENCE [LARGE SCALE GENOMIC DNA]</scope>
    <source>
        <strain evidence="2">cv. Amiga</strain>
    </source>
</reference>
<name>A0A6A4QMY1_LUPAL</name>
<accession>A0A6A4QMY1</accession>
<dbReference type="AlphaFoldDB" id="A0A6A4QMY1"/>